<name>A0A5B8UUQ1_9SPHI</name>
<gene>
    <name evidence="1" type="ORF">FRZ54_06015</name>
</gene>
<proteinExistence type="predicted"/>
<evidence type="ECO:0000313" key="2">
    <source>
        <dbReference type="Proteomes" id="UP000321479"/>
    </source>
</evidence>
<organism evidence="1 2">
    <name type="scientific">Mucilaginibacter ginsenosidivorans</name>
    <dbReference type="NCBI Taxonomy" id="398053"/>
    <lineage>
        <taxon>Bacteria</taxon>
        <taxon>Pseudomonadati</taxon>
        <taxon>Bacteroidota</taxon>
        <taxon>Sphingobacteriia</taxon>
        <taxon>Sphingobacteriales</taxon>
        <taxon>Sphingobacteriaceae</taxon>
        <taxon>Mucilaginibacter</taxon>
    </lineage>
</organism>
<dbReference type="RefSeq" id="WP_147030733.1">
    <property type="nucleotide sequence ID" value="NZ_CP042436.1"/>
</dbReference>
<accession>A0A5B8UUQ1</accession>
<dbReference type="Proteomes" id="UP000321479">
    <property type="component" value="Chromosome"/>
</dbReference>
<dbReference type="KEGG" id="mgin:FRZ54_06015"/>
<dbReference type="AlphaFoldDB" id="A0A5B8UUQ1"/>
<dbReference type="EMBL" id="CP042436">
    <property type="protein sequence ID" value="QEC62156.1"/>
    <property type="molecule type" value="Genomic_DNA"/>
</dbReference>
<sequence>MKTKWFIINILLLSFNVVIAQTTIKASLRMVKESKNIDRLLDRAINKGDPSRSCLVIHSYGFEDEYELTITGLLTDTAILKLDILPSADSVYFFNYKNFLILIVDHAHPQNLFRVTSISKAFRYEQNKNLSEKTIPKVNYFFASSYIFVNGRFEQLGNVESKSKKITKTLNIPIIKESKKIDSLLDRYIGVTFPKGSCLLLRPNGLKDNYNILLFAVKTDTAPYNLHTQIKEKLGYFCYKESPIFIVIKDDPFRFFSKTHFVKQFLVEFFQEDSPFPSNYFWKTWITYKNNNLVPMVISK</sequence>
<keyword evidence="2" id="KW-1185">Reference proteome</keyword>
<evidence type="ECO:0000313" key="1">
    <source>
        <dbReference type="EMBL" id="QEC62156.1"/>
    </source>
</evidence>
<protein>
    <submittedName>
        <fullName evidence="1">Uncharacterized protein</fullName>
    </submittedName>
</protein>
<reference evidence="1 2" key="1">
    <citation type="journal article" date="2017" name="Curr. Microbiol.">
        <title>Mucilaginibacter ginsenosidivorans sp. nov., Isolated from Soil of Ginseng Field.</title>
        <authorList>
            <person name="Kim M.M."/>
            <person name="Siddiqi M.Z."/>
            <person name="Im W.T."/>
        </authorList>
    </citation>
    <scope>NUCLEOTIDE SEQUENCE [LARGE SCALE GENOMIC DNA]</scope>
    <source>
        <strain evidence="1 2">Gsoil 3017</strain>
    </source>
</reference>